<accession>A0A0E9TTZ1</accession>
<proteinExistence type="predicted"/>
<dbReference type="EMBL" id="GBXM01052369">
    <property type="protein sequence ID" value="JAH56208.1"/>
    <property type="molecule type" value="Transcribed_RNA"/>
</dbReference>
<sequence>MVPQAWPGRLTADVCWFLTLTLKWANNLGPRKQVIRFNSVTAAFHFIN</sequence>
<name>A0A0E9TTZ1_ANGAN</name>
<reference evidence="1" key="2">
    <citation type="journal article" date="2015" name="Fish Shellfish Immunol.">
        <title>Early steps in the European eel (Anguilla anguilla)-Vibrio vulnificus interaction in the gills: Role of the RtxA13 toxin.</title>
        <authorList>
            <person name="Callol A."/>
            <person name="Pajuelo D."/>
            <person name="Ebbesson L."/>
            <person name="Teles M."/>
            <person name="MacKenzie S."/>
            <person name="Amaro C."/>
        </authorList>
    </citation>
    <scope>NUCLEOTIDE SEQUENCE</scope>
</reference>
<evidence type="ECO:0000313" key="1">
    <source>
        <dbReference type="EMBL" id="JAH56208.1"/>
    </source>
</evidence>
<protein>
    <submittedName>
        <fullName evidence="1">Uncharacterized protein</fullName>
    </submittedName>
</protein>
<dbReference type="AlphaFoldDB" id="A0A0E9TTZ1"/>
<organism evidence="1">
    <name type="scientific">Anguilla anguilla</name>
    <name type="common">European freshwater eel</name>
    <name type="synonym">Muraena anguilla</name>
    <dbReference type="NCBI Taxonomy" id="7936"/>
    <lineage>
        <taxon>Eukaryota</taxon>
        <taxon>Metazoa</taxon>
        <taxon>Chordata</taxon>
        <taxon>Craniata</taxon>
        <taxon>Vertebrata</taxon>
        <taxon>Euteleostomi</taxon>
        <taxon>Actinopterygii</taxon>
        <taxon>Neopterygii</taxon>
        <taxon>Teleostei</taxon>
        <taxon>Anguilliformes</taxon>
        <taxon>Anguillidae</taxon>
        <taxon>Anguilla</taxon>
    </lineage>
</organism>
<reference evidence="1" key="1">
    <citation type="submission" date="2014-11" db="EMBL/GenBank/DDBJ databases">
        <authorList>
            <person name="Amaro Gonzalez C."/>
        </authorList>
    </citation>
    <scope>NUCLEOTIDE SEQUENCE</scope>
</reference>